<evidence type="ECO:0000313" key="3">
    <source>
        <dbReference type="Proteomes" id="UP001056708"/>
    </source>
</evidence>
<dbReference type="Proteomes" id="UP001056708">
    <property type="component" value="Chromosome"/>
</dbReference>
<keyword evidence="3" id="KW-1185">Reference proteome</keyword>
<accession>A0ABY5AQA3</accession>
<dbReference type="RefSeq" id="WP_252663011.1">
    <property type="nucleotide sequence ID" value="NZ_CP098611.1"/>
</dbReference>
<keyword evidence="1" id="KW-0472">Membrane</keyword>
<name>A0ABY5AQA3_9CYAN</name>
<dbReference type="EMBL" id="CP098611">
    <property type="protein sequence ID" value="USR90985.1"/>
    <property type="molecule type" value="Genomic_DNA"/>
</dbReference>
<keyword evidence="1" id="KW-1133">Transmembrane helix</keyword>
<organism evidence="2 3">
    <name type="scientific">Phormidium yuhuli AB48</name>
    <dbReference type="NCBI Taxonomy" id="2940671"/>
    <lineage>
        <taxon>Bacteria</taxon>
        <taxon>Bacillati</taxon>
        <taxon>Cyanobacteriota</taxon>
        <taxon>Cyanophyceae</taxon>
        <taxon>Oscillatoriophycideae</taxon>
        <taxon>Oscillatoriales</taxon>
        <taxon>Oscillatoriaceae</taxon>
        <taxon>Phormidium</taxon>
        <taxon>Phormidium yuhuli</taxon>
    </lineage>
</organism>
<sequence length="398" mass="44627">MELKSTQPPNLPTEAKYIAENLRESHPELNQPPQPPRLWEKRLKHVVSPVRFLQNLILANPQDFHGRVYVTPELQDHSNLTARVISVASLFNAITNQPLLFFAFKDFGGTAAILASLTLNLLLIKFTNDNGTAVAGRKYGNQSWAKAGAAAMIAMSVLQSFAAGVGMEAMNNRPYLAELKAREEIERQTENLQTIPATSEALQAAQREFQQLQGEFAGIPRENPNWDTLHVQLYGTWGERDRDWSQVPLENLPLQQRVFRLERQAQAIKEEAQQAWGEKLAQRQQLGDDVLFLQQHLPGAFARHFNEDYELTSGTEIVRLAVVSLYQKVLSLDVASLGFPLFFFLLSVVTSGIACWLTLAHAQRQDVQMSRDELVSEAIQAQVEAWIRAADDGSGENS</sequence>
<keyword evidence="1" id="KW-0812">Transmembrane</keyword>
<feature type="transmembrane region" description="Helical" evidence="1">
    <location>
        <begin position="337"/>
        <end position="359"/>
    </location>
</feature>
<gene>
    <name evidence="2" type="ORF">NEA10_19520</name>
</gene>
<evidence type="ECO:0000313" key="2">
    <source>
        <dbReference type="EMBL" id="USR90985.1"/>
    </source>
</evidence>
<reference evidence="2" key="1">
    <citation type="submission" date="2022-06" db="EMBL/GenBank/DDBJ databases">
        <title>Genome sequence of Phormidium yuhuli AB48 isolated from an industrial photobioreactor environment.</title>
        <authorList>
            <person name="Qiu Y."/>
            <person name="Noonan A.J.C."/>
            <person name="Dofher K."/>
            <person name="Koch M."/>
            <person name="Kieft B."/>
            <person name="Lin X."/>
            <person name="Ziels R.M."/>
            <person name="Hallam S.J."/>
        </authorList>
    </citation>
    <scope>NUCLEOTIDE SEQUENCE</scope>
    <source>
        <strain evidence="2">AB48</strain>
    </source>
</reference>
<protein>
    <submittedName>
        <fullName evidence="2">Uncharacterized protein</fullName>
    </submittedName>
</protein>
<proteinExistence type="predicted"/>
<evidence type="ECO:0000256" key="1">
    <source>
        <dbReference type="SAM" id="Phobius"/>
    </source>
</evidence>